<evidence type="ECO:0000313" key="1">
    <source>
        <dbReference type="EMBL" id="TKB02560.1"/>
    </source>
</evidence>
<proteinExistence type="predicted"/>
<dbReference type="RefSeq" id="WP_136782394.1">
    <property type="nucleotide sequence ID" value="NZ_SWCO01000007.1"/>
</dbReference>
<keyword evidence="2" id="KW-1185">Reference proteome</keyword>
<evidence type="ECO:0008006" key="3">
    <source>
        <dbReference type="Google" id="ProtNLM"/>
    </source>
</evidence>
<protein>
    <recommendedName>
        <fullName evidence="3">AAA domain-containing protein</fullName>
    </recommendedName>
</protein>
<reference evidence="1 2" key="1">
    <citation type="submission" date="2019-04" db="EMBL/GenBank/DDBJ databases">
        <title>Alteromonas portus sp. nov., an alginate lyase-excreting marine bacterium.</title>
        <authorList>
            <person name="Huang H."/>
            <person name="Mo K."/>
            <person name="Bao S."/>
        </authorList>
    </citation>
    <scope>NUCLEOTIDE SEQUENCE [LARGE SCALE GENOMIC DNA]</scope>
    <source>
        <strain evidence="1 2">HB161718</strain>
    </source>
</reference>
<gene>
    <name evidence="1" type="ORF">E5672_11870</name>
</gene>
<evidence type="ECO:0000313" key="2">
    <source>
        <dbReference type="Proteomes" id="UP000305471"/>
    </source>
</evidence>
<dbReference type="EMBL" id="SWCO01000007">
    <property type="protein sequence ID" value="TKB02560.1"/>
    <property type="molecule type" value="Genomic_DNA"/>
</dbReference>
<name>A0A4U0ZHP9_9ALTE</name>
<organism evidence="1 2">
    <name type="scientific">Alteromonas portus</name>
    <dbReference type="NCBI Taxonomy" id="2565549"/>
    <lineage>
        <taxon>Bacteria</taxon>
        <taxon>Pseudomonadati</taxon>
        <taxon>Pseudomonadota</taxon>
        <taxon>Gammaproteobacteria</taxon>
        <taxon>Alteromonadales</taxon>
        <taxon>Alteromonadaceae</taxon>
        <taxon>Alteromonas/Salinimonas group</taxon>
        <taxon>Alteromonas</taxon>
    </lineage>
</organism>
<comment type="caution">
    <text evidence="1">The sequence shown here is derived from an EMBL/GenBank/DDBJ whole genome shotgun (WGS) entry which is preliminary data.</text>
</comment>
<sequence>MKFNFAHLGGIDNGTVELGDLTVICGLNNMGKTYSSYAIYGLLRHFEQWTDLLLFREALTKWAKGAVNG</sequence>
<dbReference type="OrthoDB" id="9815944at2"/>
<dbReference type="AlphaFoldDB" id="A0A4U0ZHP9"/>
<dbReference type="Proteomes" id="UP000305471">
    <property type="component" value="Unassembled WGS sequence"/>
</dbReference>
<accession>A0A4U0ZHP9</accession>